<protein>
    <recommendedName>
        <fullName evidence="2">hydroxymethylpyrimidine kinase</fullName>
        <ecNumber evidence="2">2.7.1.49</ecNumber>
    </recommendedName>
</protein>
<organism evidence="8 9">
    <name type="scientific">Pacificimonas flava</name>
    <dbReference type="NCBI Taxonomy" id="1234595"/>
    <lineage>
        <taxon>Bacteria</taxon>
        <taxon>Pseudomonadati</taxon>
        <taxon>Pseudomonadota</taxon>
        <taxon>Alphaproteobacteria</taxon>
        <taxon>Sphingomonadales</taxon>
        <taxon>Sphingosinicellaceae</taxon>
        <taxon>Pacificimonas</taxon>
    </lineage>
</organism>
<dbReference type="CDD" id="cd01169">
    <property type="entry name" value="HMPP_kinase"/>
    <property type="match status" value="1"/>
</dbReference>
<keyword evidence="9" id="KW-1185">Reference proteome</keyword>
<dbReference type="InterPro" id="IPR029056">
    <property type="entry name" value="Ribokinase-like"/>
</dbReference>
<evidence type="ECO:0000256" key="1">
    <source>
        <dbReference type="ARBA" id="ARBA00004948"/>
    </source>
</evidence>
<dbReference type="RefSeq" id="WP_008600648.1">
    <property type="nucleotide sequence ID" value="NZ_AMRV01000003.1"/>
</dbReference>
<dbReference type="SUPFAM" id="SSF53613">
    <property type="entry name" value="Ribokinase-like"/>
    <property type="match status" value="1"/>
</dbReference>
<dbReference type="FunFam" id="3.40.1190.20:FF:000003">
    <property type="entry name" value="Phosphomethylpyrimidine kinase ThiD"/>
    <property type="match status" value="1"/>
</dbReference>
<keyword evidence="3" id="KW-0808">Transferase</keyword>
<evidence type="ECO:0000313" key="9">
    <source>
        <dbReference type="Proteomes" id="UP000011717"/>
    </source>
</evidence>
<dbReference type="PATRIC" id="fig|1234595.3.peg.1052"/>
<comment type="pathway">
    <text evidence="1">Cofactor biosynthesis; thiamine diphosphate biosynthesis.</text>
</comment>
<dbReference type="NCBIfam" id="TIGR00097">
    <property type="entry name" value="HMP-P_kinase"/>
    <property type="match status" value="1"/>
</dbReference>
<evidence type="ECO:0000256" key="6">
    <source>
        <dbReference type="ARBA" id="ARBA00022840"/>
    </source>
</evidence>
<dbReference type="PANTHER" id="PTHR20858:SF17">
    <property type="entry name" value="HYDROXYMETHYLPYRIMIDINE_PHOSPHOMETHYLPYRIMIDINE KINASE THI20-RELATED"/>
    <property type="match status" value="1"/>
</dbReference>
<dbReference type="Pfam" id="PF08543">
    <property type="entry name" value="Phos_pyr_kin"/>
    <property type="match status" value="1"/>
</dbReference>
<keyword evidence="5 8" id="KW-0418">Kinase</keyword>
<dbReference type="PANTHER" id="PTHR20858">
    <property type="entry name" value="PHOSPHOMETHYLPYRIMIDINE KINASE"/>
    <property type="match status" value="1"/>
</dbReference>
<evidence type="ECO:0000259" key="7">
    <source>
        <dbReference type="Pfam" id="PF08543"/>
    </source>
</evidence>
<dbReference type="GO" id="GO:0008972">
    <property type="term" value="F:phosphomethylpyrimidine kinase activity"/>
    <property type="evidence" value="ECO:0007669"/>
    <property type="project" value="InterPro"/>
</dbReference>
<reference evidence="8 9" key="1">
    <citation type="journal article" date="2013" name="Genome Announc.">
        <title>Draft Genome Sequence of Strain JLT2015T, Belonging to the Family Sphingomonadaceae of the Alphaproteobacteria.</title>
        <authorList>
            <person name="Tang K."/>
            <person name="Liu K."/>
            <person name="Li S."/>
            <person name="Jiao N."/>
        </authorList>
    </citation>
    <scope>NUCLEOTIDE SEQUENCE [LARGE SCALE GENOMIC DNA]</scope>
    <source>
        <strain evidence="8 9">JLT2015</strain>
    </source>
</reference>
<evidence type="ECO:0000313" key="8">
    <source>
        <dbReference type="EMBL" id="EMD83150.1"/>
    </source>
</evidence>
<keyword evidence="6" id="KW-0067">ATP-binding</keyword>
<dbReference type="Gene3D" id="3.40.1190.20">
    <property type="match status" value="1"/>
</dbReference>
<dbReference type="EC" id="2.7.1.49" evidence="2"/>
<dbReference type="GO" id="GO:0005829">
    <property type="term" value="C:cytosol"/>
    <property type="evidence" value="ECO:0007669"/>
    <property type="project" value="TreeGrafter"/>
</dbReference>
<dbReference type="UniPathway" id="UPA00060">
    <property type="reaction ID" value="UER00138"/>
</dbReference>
<dbReference type="GO" id="GO:0009229">
    <property type="term" value="P:thiamine diphosphate biosynthetic process"/>
    <property type="evidence" value="ECO:0007669"/>
    <property type="project" value="UniProtKB-UniPathway"/>
</dbReference>
<evidence type="ECO:0000256" key="2">
    <source>
        <dbReference type="ARBA" id="ARBA00012135"/>
    </source>
</evidence>
<proteinExistence type="predicted"/>
<gene>
    <name evidence="8" type="ORF">C725_1051</name>
</gene>
<dbReference type="InterPro" id="IPR013749">
    <property type="entry name" value="PM/HMP-P_kinase-1"/>
</dbReference>
<dbReference type="Proteomes" id="UP000011717">
    <property type="component" value="Unassembled WGS sequence"/>
</dbReference>
<dbReference type="GO" id="GO:0008902">
    <property type="term" value="F:hydroxymethylpyrimidine kinase activity"/>
    <property type="evidence" value="ECO:0007669"/>
    <property type="project" value="UniProtKB-EC"/>
</dbReference>
<accession>M2SCP8</accession>
<keyword evidence="4" id="KW-0547">Nucleotide-binding</keyword>
<name>M2SCP8_9SPHN</name>
<dbReference type="InterPro" id="IPR004399">
    <property type="entry name" value="HMP/HMP-P_kinase_dom"/>
</dbReference>
<feature type="domain" description="Pyridoxamine kinase/Phosphomethylpyrimidine kinase" evidence="7">
    <location>
        <begin position="21"/>
        <end position="270"/>
    </location>
</feature>
<dbReference type="AlphaFoldDB" id="M2SCP8"/>
<dbReference type="OrthoDB" id="9810880at2"/>
<evidence type="ECO:0000256" key="3">
    <source>
        <dbReference type="ARBA" id="ARBA00022679"/>
    </source>
</evidence>
<comment type="caution">
    <text evidence="8">The sequence shown here is derived from an EMBL/GenBank/DDBJ whole genome shotgun (WGS) entry which is preliminary data.</text>
</comment>
<dbReference type="GO" id="GO:0005524">
    <property type="term" value="F:ATP binding"/>
    <property type="evidence" value="ECO:0007669"/>
    <property type="project" value="UniProtKB-KW"/>
</dbReference>
<dbReference type="GO" id="GO:0009228">
    <property type="term" value="P:thiamine biosynthetic process"/>
    <property type="evidence" value="ECO:0007669"/>
    <property type="project" value="InterPro"/>
</dbReference>
<evidence type="ECO:0000256" key="5">
    <source>
        <dbReference type="ARBA" id="ARBA00022777"/>
    </source>
</evidence>
<sequence length="282" mass="27716">MTVSSAPPTPPARVLIVAGSDSSGGAGIQADIKTVTMLGGYAMTAITALTAQNTLGVTAVETMSADMVADQIRACLDDIGADAVKTGMIGSAAQIRVLAAALDAYADRHGAALPLIVDPVMIATSGAALMQEETLAALTGTLLPRAAVVTPNAPELARLTGMAADSEEDVAAAARALSERHGIAVLAKGGHLPGPEVVDLLVQPGADLCRWAAPRLPGGEFHGTGCTLASGVAAGLAAGLPLAAASARARAFVRAAIAAAPGLGGGSTPLAHEAVDLSALQG</sequence>
<dbReference type="EMBL" id="AMRV01000003">
    <property type="protein sequence ID" value="EMD83150.1"/>
    <property type="molecule type" value="Genomic_DNA"/>
</dbReference>
<evidence type="ECO:0000256" key="4">
    <source>
        <dbReference type="ARBA" id="ARBA00022741"/>
    </source>
</evidence>